<dbReference type="Pfam" id="PF07596">
    <property type="entry name" value="SBP_bac_10"/>
    <property type="match status" value="1"/>
</dbReference>
<organism evidence="3 4">
    <name type="scientific">Planctomicrobium piriforme</name>
    <dbReference type="NCBI Taxonomy" id="1576369"/>
    <lineage>
        <taxon>Bacteria</taxon>
        <taxon>Pseudomonadati</taxon>
        <taxon>Planctomycetota</taxon>
        <taxon>Planctomycetia</taxon>
        <taxon>Planctomycetales</taxon>
        <taxon>Planctomycetaceae</taxon>
        <taxon>Planctomicrobium</taxon>
    </lineage>
</organism>
<dbReference type="AlphaFoldDB" id="A0A1I3HYM8"/>
<sequence length="319" mass="34087">MISVKRRLSRGFTLIELLVVIAIIAILIALLLPAVQQAREAARRSQCKNNLKQLGLALHNYLDALQMFPPSYFDSTTGVNTAVTASANNNALGWGTMILPYLDQGALYNQIGTETGGYARDWMDSNNDQNAIDAIPSATKVLAAFVCPSDPMGGLNTKKGSFGKSNYLGSNGLNQNTFEGMLVVNNGRRIADVLDGTSNTLFVTERSTITQSGTVGSCGGLPCNFQGGLWIGPRTSTSSNGWNPGVEQLDVQNIGGNSYRIAGGTSGQWQQDWVASSAHVGGMHSLLCDGSVRFLSENTDNTTYASLITYNRGEIVGEF</sequence>
<dbReference type="PROSITE" id="PS00409">
    <property type="entry name" value="PROKAR_NTER_METHYL"/>
    <property type="match status" value="1"/>
</dbReference>
<dbReference type="NCBIfam" id="TIGR02532">
    <property type="entry name" value="IV_pilin_GFxxxE"/>
    <property type="match status" value="1"/>
</dbReference>
<dbReference type="RefSeq" id="WP_092050617.1">
    <property type="nucleotide sequence ID" value="NZ_FOQD01000008.1"/>
</dbReference>
<name>A0A1I3HYM8_9PLAN</name>
<dbReference type="OrthoDB" id="289947at2"/>
<dbReference type="Pfam" id="PF07963">
    <property type="entry name" value="N_methyl"/>
    <property type="match status" value="1"/>
</dbReference>
<dbReference type="PANTHER" id="PTHR30093:SF2">
    <property type="entry name" value="TYPE II SECRETION SYSTEM PROTEIN H"/>
    <property type="match status" value="1"/>
</dbReference>
<dbReference type="InterPro" id="IPR011453">
    <property type="entry name" value="DUF1559"/>
</dbReference>
<evidence type="ECO:0000313" key="4">
    <source>
        <dbReference type="Proteomes" id="UP000199518"/>
    </source>
</evidence>
<dbReference type="InterPro" id="IPR012902">
    <property type="entry name" value="N_methyl_site"/>
</dbReference>
<feature type="domain" description="DUF1559" evidence="2">
    <location>
        <begin position="36"/>
        <end position="301"/>
    </location>
</feature>
<evidence type="ECO:0000256" key="1">
    <source>
        <dbReference type="SAM" id="Phobius"/>
    </source>
</evidence>
<evidence type="ECO:0000259" key="2">
    <source>
        <dbReference type="Pfam" id="PF07596"/>
    </source>
</evidence>
<dbReference type="EMBL" id="FOQD01000008">
    <property type="protein sequence ID" value="SFI40845.1"/>
    <property type="molecule type" value="Genomic_DNA"/>
</dbReference>
<reference evidence="4" key="1">
    <citation type="submission" date="2016-10" db="EMBL/GenBank/DDBJ databases">
        <authorList>
            <person name="Varghese N."/>
            <person name="Submissions S."/>
        </authorList>
    </citation>
    <scope>NUCLEOTIDE SEQUENCE [LARGE SCALE GENOMIC DNA]</scope>
    <source>
        <strain evidence="4">DSM 26348</strain>
    </source>
</reference>
<dbReference type="SUPFAM" id="SSF54523">
    <property type="entry name" value="Pili subunits"/>
    <property type="match status" value="1"/>
</dbReference>
<keyword evidence="4" id="KW-1185">Reference proteome</keyword>
<dbReference type="PANTHER" id="PTHR30093">
    <property type="entry name" value="GENERAL SECRETION PATHWAY PROTEIN G"/>
    <property type="match status" value="1"/>
</dbReference>
<keyword evidence="1" id="KW-1133">Transmembrane helix</keyword>
<dbReference type="STRING" id="1576369.SAMN05421753_108247"/>
<dbReference type="NCBIfam" id="TIGR04294">
    <property type="entry name" value="pre_pil_HX9DG"/>
    <property type="match status" value="1"/>
</dbReference>
<protein>
    <submittedName>
        <fullName evidence="3">Prepilin-type N-terminal cleavage/methylation domain-containing protein</fullName>
    </submittedName>
</protein>
<dbReference type="InterPro" id="IPR027558">
    <property type="entry name" value="Pre_pil_HX9DG_C"/>
</dbReference>
<keyword evidence="1" id="KW-0472">Membrane</keyword>
<feature type="transmembrane region" description="Helical" evidence="1">
    <location>
        <begin position="12"/>
        <end position="35"/>
    </location>
</feature>
<proteinExistence type="predicted"/>
<gene>
    <name evidence="3" type="ORF">SAMN05421753_108247</name>
</gene>
<dbReference type="Proteomes" id="UP000199518">
    <property type="component" value="Unassembled WGS sequence"/>
</dbReference>
<dbReference type="InterPro" id="IPR045584">
    <property type="entry name" value="Pilin-like"/>
</dbReference>
<dbReference type="Gene3D" id="3.30.700.10">
    <property type="entry name" value="Glycoprotein, Type 4 Pilin"/>
    <property type="match status" value="1"/>
</dbReference>
<evidence type="ECO:0000313" key="3">
    <source>
        <dbReference type="EMBL" id="SFI40845.1"/>
    </source>
</evidence>
<keyword evidence="1" id="KW-0812">Transmembrane</keyword>
<accession>A0A1I3HYM8</accession>